<comment type="cofactor">
    <cofactor evidence="1">
        <name>Zn(2+)</name>
        <dbReference type="ChEBI" id="CHEBI:29105"/>
    </cofactor>
</comment>
<feature type="region of interest" description="Disordered" evidence="7">
    <location>
        <begin position="1"/>
        <end position="21"/>
    </location>
</feature>
<dbReference type="Gene3D" id="3.40.390.10">
    <property type="entry name" value="Collagenase (Catalytic Domain)"/>
    <property type="match status" value="1"/>
</dbReference>
<dbReference type="EC" id="3.4.-.-" evidence="8"/>
<evidence type="ECO:0000256" key="5">
    <source>
        <dbReference type="ARBA" id="ARBA00022833"/>
    </source>
</evidence>
<dbReference type="InterPro" id="IPR012962">
    <property type="entry name" value="Pept_M54_archaemetzincn"/>
</dbReference>
<dbReference type="Pfam" id="PF07998">
    <property type="entry name" value="Peptidase_M54"/>
    <property type="match status" value="1"/>
</dbReference>
<keyword evidence="3" id="KW-0479">Metal-binding</keyword>
<keyword evidence="4 8" id="KW-0378">Hydrolase</keyword>
<evidence type="ECO:0000256" key="7">
    <source>
        <dbReference type="SAM" id="MobiDB-lite"/>
    </source>
</evidence>
<dbReference type="InterPro" id="IPR001611">
    <property type="entry name" value="Leu-rich_rpt"/>
</dbReference>
<dbReference type="PROSITE" id="PS51450">
    <property type="entry name" value="LRR"/>
    <property type="match status" value="1"/>
</dbReference>
<evidence type="ECO:0000256" key="6">
    <source>
        <dbReference type="ARBA" id="ARBA00023049"/>
    </source>
</evidence>
<protein>
    <submittedName>
        <fullName evidence="8">AmzA</fullName>
        <ecNumber evidence="8">3.4.-.-</ecNumber>
    </submittedName>
</protein>
<gene>
    <name evidence="8" type="ORF">MEDL_67488</name>
</gene>
<evidence type="ECO:0000256" key="2">
    <source>
        <dbReference type="ARBA" id="ARBA00022670"/>
    </source>
</evidence>
<dbReference type="CDD" id="cd11375">
    <property type="entry name" value="Peptidase_M54"/>
    <property type="match status" value="1"/>
</dbReference>
<dbReference type="GO" id="GO:0008237">
    <property type="term" value="F:metallopeptidase activity"/>
    <property type="evidence" value="ECO:0007669"/>
    <property type="project" value="UniProtKB-KW"/>
</dbReference>
<organism evidence="8 9">
    <name type="scientific">Mytilus edulis</name>
    <name type="common">Blue mussel</name>
    <dbReference type="NCBI Taxonomy" id="6550"/>
    <lineage>
        <taxon>Eukaryota</taxon>
        <taxon>Metazoa</taxon>
        <taxon>Spiralia</taxon>
        <taxon>Lophotrochozoa</taxon>
        <taxon>Mollusca</taxon>
        <taxon>Bivalvia</taxon>
        <taxon>Autobranchia</taxon>
        <taxon>Pteriomorphia</taxon>
        <taxon>Mytilida</taxon>
        <taxon>Mytiloidea</taxon>
        <taxon>Mytilidae</taxon>
        <taxon>Mytilinae</taxon>
        <taxon>Mytilus</taxon>
    </lineage>
</organism>
<name>A0A8S3VLY8_MYTED</name>
<dbReference type="GO" id="GO:0006508">
    <property type="term" value="P:proteolysis"/>
    <property type="evidence" value="ECO:0007669"/>
    <property type="project" value="UniProtKB-KW"/>
</dbReference>
<evidence type="ECO:0000313" key="8">
    <source>
        <dbReference type="EMBL" id="CAG2256127.1"/>
    </source>
</evidence>
<proteinExistence type="predicted"/>
<evidence type="ECO:0000313" key="9">
    <source>
        <dbReference type="Proteomes" id="UP000683360"/>
    </source>
</evidence>
<dbReference type="PANTHER" id="PTHR15910:SF1">
    <property type="entry name" value="ARCHAEMETZINCIN-2"/>
    <property type="match status" value="1"/>
</dbReference>
<dbReference type="InterPro" id="IPR024079">
    <property type="entry name" value="MetalloPept_cat_dom_sf"/>
</dbReference>
<dbReference type="EMBL" id="CAJPWZ010003296">
    <property type="protein sequence ID" value="CAG2256127.1"/>
    <property type="molecule type" value="Genomic_DNA"/>
</dbReference>
<keyword evidence="9" id="KW-1185">Reference proteome</keyword>
<comment type="caution">
    <text evidence="8">The sequence shown here is derived from an EMBL/GenBank/DDBJ whole genome shotgun (WGS) entry which is preliminary data.</text>
</comment>
<dbReference type="PANTHER" id="PTHR15910">
    <property type="entry name" value="ARCHAEMETZINCIN"/>
    <property type="match status" value="1"/>
</dbReference>
<dbReference type="OrthoDB" id="2365600at2759"/>
<evidence type="ECO:0000256" key="3">
    <source>
        <dbReference type="ARBA" id="ARBA00022723"/>
    </source>
</evidence>
<dbReference type="Proteomes" id="UP000683360">
    <property type="component" value="Unassembled WGS sequence"/>
</dbReference>
<evidence type="ECO:0000256" key="4">
    <source>
        <dbReference type="ARBA" id="ARBA00022801"/>
    </source>
</evidence>
<evidence type="ECO:0000256" key="1">
    <source>
        <dbReference type="ARBA" id="ARBA00001947"/>
    </source>
</evidence>
<dbReference type="SUPFAM" id="SSF55486">
    <property type="entry name" value="Metalloproteases ('zincins'), catalytic domain"/>
    <property type="match status" value="1"/>
</dbReference>
<dbReference type="GO" id="GO:0046872">
    <property type="term" value="F:metal ion binding"/>
    <property type="evidence" value="ECO:0007669"/>
    <property type="project" value="UniProtKB-KW"/>
</dbReference>
<keyword evidence="6" id="KW-0482">Metalloprotease</keyword>
<reference evidence="8" key="1">
    <citation type="submission" date="2021-03" db="EMBL/GenBank/DDBJ databases">
        <authorList>
            <person name="Bekaert M."/>
        </authorList>
    </citation>
    <scope>NUCLEOTIDE SEQUENCE</scope>
</reference>
<dbReference type="AlphaFoldDB" id="A0A8S3VLY8"/>
<keyword evidence="5" id="KW-0862">Zinc</keyword>
<sequence>MMRRNAFNTVEDSTPKNIYHSKTPSIANTTLDRNTYHIGKYLVQRYIAQQEFLGITTEDCPSTDTLDGPKELINRVKRGQSVTISRTKCKPKEKPVTETEKEEHKRVTKVKKLRGVLDSLSSKSNTCQAVLKPDGSKNATNKSPGVKKALLNLIKTCQVAKSLHTSSSGDSEEDQLVFLDFKMVPAHIRNNANLSIVEFAGTKFKVFASSGQQYVQFVSNAIIKKLVSSLPNLNRIVICEEKYSFTPDDFKAKENEIVSKENFSKQAAVSTMPGKKLISKFLTKQLKYVDLKNNLIVDIDSEAYLSECECQNDDHCQCDLYATPVRFYFKKESGYDREELMHSIKQRKGEAEMSQADWLFDKNTTENLRDGQCVVNFVTSADIDTLVIHLLSSSIPQVLRYALINKDLYPNKGKDLPDDFVKYFIPESEWFEKKKRGKKNDWMQCQKESGQTFIQWQRSGSSLPFGRRITIYLIPLTFNEDPIPKEIIDPIRAFAAVFFQIPVKVMGTKKLNKEVPNRINENSNTYQVDAGKVLEIMKPLVPSDAFCVAGITMCDLYPRESWNFVFGLANLAGNCGIYSLARYLSNFGKTQTTVYEPASEEGGISTIFKRACKTMCHEIGHMFGLKHCVFYECLMNGSNHLEESDGRPLFLCPVCLRKLQFSCKFDIEERYRQMIPILEEFGFRDDANWLRTRLARLETLKKD</sequence>
<keyword evidence="2" id="KW-0645">Protease</keyword>
<accession>A0A8S3VLY8</accession>